<reference evidence="4 5" key="1">
    <citation type="submission" date="2018-01" db="EMBL/GenBank/DDBJ databases">
        <title>Draft genome sequence of Paucibacter aquatile CR182 isolated from freshwater of the Nakdong River.</title>
        <authorList>
            <person name="Choi A."/>
            <person name="Chung E.J."/>
        </authorList>
    </citation>
    <scope>NUCLEOTIDE SEQUENCE [LARGE SCALE GENOMIC DNA]</scope>
    <source>
        <strain evidence="4 5">CR182</strain>
    </source>
</reference>
<dbReference type="OrthoDB" id="8588611at2"/>
<evidence type="ECO:0000256" key="1">
    <source>
        <dbReference type="ARBA" id="ARBA00008324"/>
    </source>
</evidence>
<dbReference type="PANTHER" id="PTHR21660">
    <property type="entry name" value="THIOESTERASE SUPERFAMILY MEMBER-RELATED"/>
    <property type="match status" value="1"/>
</dbReference>
<keyword evidence="5" id="KW-1185">Reference proteome</keyword>
<dbReference type="AlphaFoldDB" id="A0A2N8KS62"/>
<dbReference type="InterPro" id="IPR039298">
    <property type="entry name" value="ACOT13"/>
</dbReference>
<dbReference type="SUPFAM" id="SSF54637">
    <property type="entry name" value="Thioesterase/thiol ester dehydrase-isomerase"/>
    <property type="match status" value="1"/>
</dbReference>
<comment type="similarity">
    <text evidence="1">Belongs to the thioesterase PaaI family.</text>
</comment>
<dbReference type="RefSeq" id="WP_102770082.1">
    <property type="nucleotide sequence ID" value="NZ_POSP01000004.1"/>
</dbReference>
<dbReference type="Gene3D" id="3.10.129.10">
    <property type="entry name" value="Hotdog Thioesterase"/>
    <property type="match status" value="1"/>
</dbReference>
<dbReference type="InterPro" id="IPR029069">
    <property type="entry name" value="HotDog_dom_sf"/>
</dbReference>
<comment type="caution">
    <text evidence="4">The sequence shown here is derived from an EMBL/GenBank/DDBJ whole genome shotgun (WGS) entry which is preliminary data.</text>
</comment>
<dbReference type="PANTHER" id="PTHR21660:SF1">
    <property type="entry name" value="ACYL-COENZYME A THIOESTERASE 13"/>
    <property type="match status" value="1"/>
</dbReference>
<accession>A0A2N8KS62</accession>
<dbReference type="InterPro" id="IPR003736">
    <property type="entry name" value="PAAI_dom"/>
</dbReference>
<dbReference type="InterPro" id="IPR006683">
    <property type="entry name" value="Thioestr_dom"/>
</dbReference>
<proteinExistence type="inferred from homology"/>
<dbReference type="CDD" id="cd03443">
    <property type="entry name" value="PaaI_thioesterase"/>
    <property type="match status" value="1"/>
</dbReference>
<sequence length="144" mass="15256">MSTHTPPPASGLQASDLQAALPRIFAPWIVDMGLEVLSCSPGEVSLRLPVKPAFVHVGGVMCGQVAMAAADTAMVLAMMTELGEFKPMTTVQLQTSFLRPVSGPFCLIRATVLRRGKSLAFGSIDILNPDERLAAQATTTYALL</sequence>
<dbReference type="NCBIfam" id="TIGR00369">
    <property type="entry name" value="unchar_dom_1"/>
    <property type="match status" value="1"/>
</dbReference>
<gene>
    <name evidence="4" type="ORF">C1O66_21640</name>
</gene>
<name>A0A2N8KS62_9BURK</name>
<evidence type="ECO:0000259" key="3">
    <source>
        <dbReference type="Pfam" id="PF03061"/>
    </source>
</evidence>
<keyword evidence="2" id="KW-0378">Hydrolase</keyword>
<dbReference type="Proteomes" id="UP000235916">
    <property type="component" value="Unassembled WGS sequence"/>
</dbReference>
<evidence type="ECO:0000313" key="5">
    <source>
        <dbReference type="Proteomes" id="UP000235916"/>
    </source>
</evidence>
<evidence type="ECO:0000256" key="2">
    <source>
        <dbReference type="ARBA" id="ARBA00022801"/>
    </source>
</evidence>
<evidence type="ECO:0000313" key="4">
    <source>
        <dbReference type="EMBL" id="PND36308.1"/>
    </source>
</evidence>
<dbReference type="EMBL" id="POSP01000004">
    <property type="protein sequence ID" value="PND36308.1"/>
    <property type="molecule type" value="Genomic_DNA"/>
</dbReference>
<dbReference type="GO" id="GO:0047617">
    <property type="term" value="F:fatty acyl-CoA hydrolase activity"/>
    <property type="evidence" value="ECO:0007669"/>
    <property type="project" value="InterPro"/>
</dbReference>
<protein>
    <submittedName>
        <fullName evidence="4">Phenylacetic acid degradation protein</fullName>
    </submittedName>
</protein>
<feature type="domain" description="Thioesterase" evidence="3">
    <location>
        <begin position="59"/>
        <end position="134"/>
    </location>
</feature>
<dbReference type="Pfam" id="PF03061">
    <property type="entry name" value="4HBT"/>
    <property type="match status" value="1"/>
</dbReference>
<organism evidence="4 5">
    <name type="scientific">Kinneretia aquatilis</name>
    <dbReference type="NCBI Taxonomy" id="2070761"/>
    <lineage>
        <taxon>Bacteria</taxon>
        <taxon>Pseudomonadati</taxon>
        <taxon>Pseudomonadota</taxon>
        <taxon>Betaproteobacteria</taxon>
        <taxon>Burkholderiales</taxon>
        <taxon>Sphaerotilaceae</taxon>
        <taxon>Roseateles</taxon>
    </lineage>
</organism>